<dbReference type="OrthoDB" id="978at2759"/>
<gene>
    <name evidence="6" type="ORF">BCR37DRAFT_162761</name>
</gene>
<dbReference type="InterPro" id="IPR029063">
    <property type="entry name" value="SAM-dependent_MTases_sf"/>
</dbReference>
<dbReference type="Proteomes" id="UP000193685">
    <property type="component" value="Unassembled WGS sequence"/>
</dbReference>
<dbReference type="STRING" id="56484.A0A1Y2EYK8"/>
<evidence type="ECO:0000313" key="6">
    <source>
        <dbReference type="EMBL" id="ORY76689.1"/>
    </source>
</evidence>
<organism evidence="6 7">
    <name type="scientific">Protomyces lactucae-debilis</name>
    <dbReference type="NCBI Taxonomy" id="2754530"/>
    <lineage>
        <taxon>Eukaryota</taxon>
        <taxon>Fungi</taxon>
        <taxon>Dikarya</taxon>
        <taxon>Ascomycota</taxon>
        <taxon>Taphrinomycotina</taxon>
        <taxon>Taphrinomycetes</taxon>
        <taxon>Taphrinales</taxon>
        <taxon>Protomycetaceae</taxon>
        <taxon>Protomyces</taxon>
    </lineage>
</organism>
<evidence type="ECO:0000256" key="3">
    <source>
        <dbReference type="ARBA" id="ARBA00022603"/>
    </source>
</evidence>
<dbReference type="SUPFAM" id="SSF53335">
    <property type="entry name" value="S-adenosyl-L-methionine-dependent methyltransferases"/>
    <property type="match status" value="1"/>
</dbReference>
<evidence type="ECO:0000256" key="1">
    <source>
        <dbReference type="ARBA" id="ARBA00010086"/>
    </source>
</evidence>
<comment type="similarity">
    <text evidence="1">Belongs to the carnosine N-methyltransferase family.</text>
</comment>
<dbReference type="PANTHER" id="PTHR12303">
    <property type="entry name" value="CARNOSINE N-METHYLTRANSFERASE"/>
    <property type="match status" value="1"/>
</dbReference>
<dbReference type="GeneID" id="63782784"/>
<keyword evidence="7" id="KW-1185">Reference proteome</keyword>
<proteinExistence type="inferred from homology"/>
<dbReference type="GO" id="GO:0030735">
    <property type="term" value="F:carnosine N-methyltransferase activity"/>
    <property type="evidence" value="ECO:0007669"/>
    <property type="project" value="UniProtKB-EC"/>
</dbReference>
<evidence type="ECO:0000256" key="4">
    <source>
        <dbReference type="ARBA" id="ARBA00022679"/>
    </source>
</evidence>
<dbReference type="Gene3D" id="3.40.50.150">
    <property type="entry name" value="Vaccinia Virus protein VP39"/>
    <property type="match status" value="1"/>
</dbReference>
<dbReference type="EMBL" id="MCFI01000022">
    <property type="protein sequence ID" value="ORY76689.1"/>
    <property type="molecule type" value="Genomic_DNA"/>
</dbReference>
<comment type="caution">
    <text evidence="6">The sequence shown here is derived from an EMBL/GenBank/DDBJ whole genome shotgun (WGS) entry which is preliminary data.</text>
</comment>
<dbReference type="Pfam" id="PF07942">
    <property type="entry name" value="CARME"/>
    <property type="match status" value="1"/>
</dbReference>
<keyword evidence="4" id="KW-0808">Transferase</keyword>
<dbReference type="EC" id="2.1.1.22" evidence="2"/>
<evidence type="ECO:0000313" key="7">
    <source>
        <dbReference type="Proteomes" id="UP000193685"/>
    </source>
</evidence>
<reference evidence="6 7" key="1">
    <citation type="submission" date="2016-07" db="EMBL/GenBank/DDBJ databases">
        <title>Pervasive Adenine N6-methylation of Active Genes in Fungi.</title>
        <authorList>
            <consortium name="DOE Joint Genome Institute"/>
            <person name="Mondo S.J."/>
            <person name="Dannebaum R.O."/>
            <person name="Kuo R.C."/>
            <person name="Labutti K."/>
            <person name="Haridas S."/>
            <person name="Kuo A."/>
            <person name="Salamov A."/>
            <person name="Ahrendt S.R."/>
            <person name="Lipzen A."/>
            <person name="Sullivan W."/>
            <person name="Andreopoulos W.B."/>
            <person name="Clum A."/>
            <person name="Lindquist E."/>
            <person name="Daum C."/>
            <person name="Ramamoorthy G.K."/>
            <person name="Gryganskyi A."/>
            <person name="Culley D."/>
            <person name="Magnuson J.K."/>
            <person name="James T.Y."/>
            <person name="O'Malley M.A."/>
            <person name="Stajich J.E."/>
            <person name="Spatafora J.W."/>
            <person name="Visel A."/>
            <person name="Grigoriev I.V."/>
        </authorList>
    </citation>
    <scope>NUCLEOTIDE SEQUENCE [LARGE SCALE GENOMIC DNA]</scope>
    <source>
        <strain evidence="6 7">12-1054</strain>
    </source>
</reference>
<accession>A0A1Y2EYK8</accession>
<dbReference type="OMA" id="GSMSMCA"/>
<keyword evidence="3" id="KW-0489">Methyltransferase</keyword>
<evidence type="ECO:0000256" key="2">
    <source>
        <dbReference type="ARBA" id="ARBA00012003"/>
    </source>
</evidence>
<dbReference type="RefSeq" id="XP_040722769.1">
    <property type="nucleotide sequence ID" value="XM_040866185.1"/>
</dbReference>
<dbReference type="PANTHER" id="PTHR12303:SF6">
    <property type="entry name" value="CARNOSINE N-METHYLTRANSFERASE"/>
    <property type="match status" value="1"/>
</dbReference>
<dbReference type="SMART" id="SM01296">
    <property type="entry name" value="N2227"/>
    <property type="match status" value="1"/>
</dbReference>
<dbReference type="GO" id="GO:0032259">
    <property type="term" value="P:methylation"/>
    <property type="evidence" value="ECO:0007669"/>
    <property type="project" value="UniProtKB-KW"/>
</dbReference>
<keyword evidence="5" id="KW-0949">S-adenosyl-L-methionine</keyword>
<dbReference type="InterPro" id="IPR012901">
    <property type="entry name" value="CARME"/>
</dbReference>
<sequence>MVSEELLDGSQAAAETRSLLRTLTAYALYRSSMQAIMQQKRQDYIALPDKHKQLLPDHLDKIQVASDAISDNADVAEAILAHASVTMLGAAWSSKYKVDDVTDADIDKVRQTLKQLWRDWSKEGQVERDACYGPIYCGLQKYLPRQENYNSLRVLTPGCGLGRLTVEIANMGFDSVGNDFSYPMLACSNFILNKVMKRSAFTLHMDPQVFSNRKGSAHVTYCVPDEVPTSGYAAGGKLSMAMGDFIESFSSDDHRGTFDAVATCFFLDTAHNILEFLDVIKRILKPGGLLINHGPFLYHHENAKHRTKHGQDSRASHDEQGRYIGSIELTASELQSVMEQMGFVFKESSWNDVQYLGDRESNLMHYYRTWYFVSELEYIDSST</sequence>
<dbReference type="AlphaFoldDB" id="A0A1Y2EYK8"/>
<evidence type="ECO:0000256" key="5">
    <source>
        <dbReference type="ARBA" id="ARBA00022691"/>
    </source>
</evidence>
<name>A0A1Y2EYK8_PROLT</name>
<protein>
    <recommendedName>
        <fullName evidence="2">carnosine N-methyltransferase</fullName>
        <ecNumber evidence="2">2.1.1.22</ecNumber>
    </recommendedName>
</protein>